<keyword evidence="5" id="KW-0788">Thiol protease</keyword>
<keyword evidence="4" id="KW-0378">Hydrolase</keyword>
<evidence type="ECO:0000259" key="11">
    <source>
        <dbReference type="SMART" id="SM00848"/>
    </source>
</evidence>
<dbReference type="OMA" id="ASNWAYY"/>
<dbReference type="eggNOG" id="KOG1543">
    <property type="taxonomic scope" value="Eukaryota"/>
</dbReference>
<keyword evidence="3" id="KW-0645">Protease</keyword>
<evidence type="ECO:0000256" key="3">
    <source>
        <dbReference type="ARBA" id="ARBA00022670"/>
    </source>
</evidence>
<dbReference type="SUPFAM" id="SSF54001">
    <property type="entry name" value="Cysteine proteinases"/>
    <property type="match status" value="1"/>
</dbReference>
<dbReference type="SMART" id="SM00848">
    <property type="entry name" value="Inhibitor_I29"/>
    <property type="match status" value="1"/>
</dbReference>
<reference evidence="12" key="3">
    <citation type="submission" date="2025-09" db="UniProtKB">
        <authorList>
            <consortium name="Ensembl"/>
        </authorList>
    </citation>
    <scope>IDENTIFICATION</scope>
</reference>
<dbReference type="GeneTree" id="ENSGT00940000154367"/>
<dbReference type="InterPro" id="IPR013201">
    <property type="entry name" value="Prot_inhib_I29"/>
</dbReference>
<name>G1P1D6_MYOLU</name>
<dbReference type="AlphaFoldDB" id="G1P1D6"/>
<dbReference type="GO" id="GO:0008234">
    <property type="term" value="F:cysteine-type peptidase activity"/>
    <property type="evidence" value="ECO:0007669"/>
    <property type="project" value="UniProtKB-KW"/>
</dbReference>
<reference evidence="12 13" key="1">
    <citation type="journal article" date="2011" name="Nature">
        <title>A high-resolution map of human evolutionary constraint using 29 mammals.</title>
        <authorList>
            <person name="Lindblad-Toh K."/>
            <person name="Garber M."/>
            <person name="Zuk O."/>
            <person name="Lin M.F."/>
            <person name="Parker B.J."/>
            <person name="Washietl S."/>
            <person name="Kheradpour P."/>
            <person name="Ernst J."/>
            <person name="Jordan G."/>
            <person name="Mauceli E."/>
            <person name="Ward L.D."/>
            <person name="Lowe C.B."/>
            <person name="Holloway A.K."/>
            <person name="Clamp M."/>
            <person name="Gnerre S."/>
            <person name="Alfoldi J."/>
            <person name="Beal K."/>
            <person name="Chang J."/>
            <person name="Clawson H."/>
            <person name="Cuff J."/>
            <person name="Di Palma F."/>
            <person name="Fitzgerald S."/>
            <person name="Flicek P."/>
            <person name="Guttman M."/>
            <person name="Hubisz M.J."/>
            <person name="Jaffe D.B."/>
            <person name="Jungreis I."/>
            <person name="Kent W.J."/>
            <person name="Kostka D."/>
            <person name="Lara M."/>
            <person name="Martins A.L."/>
            <person name="Massingham T."/>
            <person name="Moltke I."/>
            <person name="Raney B.J."/>
            <person name="Rasmussen M.D."/>
            <person name="Robinson J."/>
            <person name="Stark A."/>
            <person name="Vilella A.J."/>
            <person name="Wen J."/>
            <person name="Xie X."/>
            <person name="Zody M.C."/>
            <person name="Baldwin J."/>
            <person name="Bloom T."/>
            <person name="Chin C.W."/>
            <person name="Heiman D."/>
            <person name="Nicol R."/>
            <person name="Nusbaum C."/>
            <person name="Young S."/>
            <person name="Wilkinson J."/>
            <person name="Worley K.C."/>
            <person name="Kovar C.L."/>
            <person name="Muzny D.M."/>
            <person name="Gibbs R.A."/>
            <person name="Cree A."/>
            <person name="Dihn H.H."/>
            <person name="Fowler G."/>
            <person name="Jhangiani S."/>
            <person name="Joshi V."/>
            <person name="Lee S."/>
            <person name="Lewis L.R."/>
            <person name="Nazareth L.V."/>
            <person name="Okwuonu G."/>
            <person name="Santibanez J."/>
            <person name="Warren W.C."/>
            <person name="Mardis E.R."/>
            <person name="Weinstock G.M."/>
            <person name="Wilson R.K."/>
            <person name="Delehaunty K."/>
            <person name="Dooling D."/>
            <person name="Fronik C."/>
            <person name="Fulton L."/>
            <person name="Fulton B."/>
            <person name="Graves T."/>
            <person name="Minx P."/>
            <person name="Sodergren E."/>
            <person name="Birney E."/>
            <person name="Margulies E.H."/>
            <person name="Herrero J."/>
            <person name="Green E.D."/>
            <person name="Haussler D."/>
            <person name="Siepel A."/>
            <person name="Goldman N."/>
            <person name="Pollard K.S."/>
            <person name="Pedersen J.S."/>
            <person name="Lander E.S."/>
            <person name="Kellis M."/>
        </authorList>
    </citation>
    <scope>NUCLEOTIDE SEQUENCE [LARGE SCALE GENOMIC DNA]</scope>
</reference>
<protein>
    <submittedName>
        <fullName evidence="12">Cathepsin L1-like</fullName>
    </submittedName>
</protein>
<feature type="domain" description="Peptidase C1A papain C-terminal" evidence="10">
    <location>
        <begin position="122"/>
        <end position="340"/>
    </location>
</feature>
<dbReference type="Ensembl" id="ENSMLUT00000003976.2">
    <property type="protein sequence ID" value="ENSMLUP00000003621.2"/>
    <property type="gene ID" value="ENSMLUG00000003975.2"/>
</dbReference>
<dbReference type="FunFam" id="3.90.70.10:FF:000332">
    <property type="entry name" value="Cathepsin L1"/>
    <property type="match status" value="1"/>
</dbReference>
<evidence type="ECO:0000256" key="9">
    <source>
        <dbReference type="SAM" id="SignalP"/>
    </source>
</evidence>
<evidence type="ECO:0000256" key="2">
    <source>
        <dbReference type="ARBA" id="ARBA00008455"/>
    </source>
</evidence>
<dbReference type="Gene3D" id="3.90.70.10">
    <property type="entry name" value="Cysteine proteinases"/>
    <property type="match status" value="1"/>
</dbReference>
<dbReference type="InterPro" id="IPR000668">
    <property type="entry name" value="Peptidase_C1A_C"/>
</dbReference>
<feature type="signal peptide" evidence="9">
    <location>
        <begin position="1"/>
        <end position="25"/>
    </location>
</feature>
<keyword evidence="6" id="KW-0865">Zymogen</keyword>
<dbReference type="PROSITE" id="PS00139">
    <property type="entry name" value="THIOL_PROTEASE_CYS"/>
    <property type="match status" value="1"/>
</dbReference>
<dbReference type="SMART" id="SM00645">
    <property type="entry name" value="Pept_C1"/>
    <property type="match status" value="1"/>
</dbReference>
<dbReference type="InterPro" id="IPR013128">
    <property type="entry name" value="Peptidase_C1A"/>
</dbReference>
<dbReference type="InterPro" id="IPR039417">
    <property type="entry name" value="Peptidase_C1A_papain-like"/>
</dbReference>
<feature type="domain" description="Cathepsin propeptide inhibitor" evidence="11">
    <location>
        <begin position="37"/>
        <end position="96"/>
    </location>
</feature>
<dbReference type="Pfam" id="PF00112">
    <property type="entry name" value="Peptidase_C1"/>
    <property type="match status" value="1"/>
</dbReference>
<proteinExistence type="inferred from homology"/>
<dbReference type="InterPro" id="IPR025661">
    <property type="entry name" value="Pept_asp_AS"/>
</dbReference>
<dbReference type="GO" id="GO:0005764">
    <property type="term" value="C:lysosome"/>
    <property type="evidence" value="ECO:0007669"/>
    <property type="project" value="UniProtKB-SubCell"/>
</dbReference>
<keyword evidence="8" id="KW-0458">Lysosome</keyword>
<dbReference type="Pfam" id="PF08246">
    <property type="entry name" value="Inhibitor_I29"/>
    <property type="match status" value="1"/>
</dbReference>
<evidence type="ECO:0000259" key="10">
    <source>
        <dbReference type="SMART" id="SM00645"/>
    </source>
</evidence>
<dbReference type="InterPro" id="IPR000169">
    <property type="entry name" value="Pept_cys_AS"/>
</dbReference>
<dbReference type="Proteomes" id="UP000001074">
    <property type="component" value="Unassembled WGS sequence"/>
</dbReference>
<dbReference type="PROSITE" id="PS00639">
    <property type="entry name" value="THIOL_PROTEASE_HIS"/>
    <property type="match status" value="1"/>
</dbReference>
<evidence type="ECO:0000256" key="7">
    <source>
        <dbReference type="ARBA" id="ARBA00023157"/>
    </source>
</evidence>
<dbReference type="InterPro" id="IPR025660">
    <property type="entry name" value="Pept_his_AS"/>
</dbReference>
<evidence type="ECO:0000256" key="4">
    <source>
        <dbReference type="ARBA" id="ARBA00022801"/>
    </source>
</evidence>
<dbReference type="PROSITE" id="PS00640">
    <property type="entry name" value="THIOL_PROTEASE_ASN"/>
    <property type="match status" value="1"/>
</dbReference>
<evidence type="ECO:0000256" key="8">
    <source>
        <dbReference type="ARBA" id="ARBA00023228"/>
    </source>
</evidence>
<organism evidence="12 13">
    <name type="scientific">Myotis lucifugus</name>
    <name type="common">Little brown bat</name>
    <dbReference type="NCBI Taxonomy" id="59463"/>
    <lineage>
        <taxon>Eukaryota</taxon>
        <taxon>Metazoa</taxon>
        <taxon>Chordata</taxon>
        <taxon>Craniata</taxon>
        <taxon>Vertebrata</taxon>
        <taxon>Euteleostomi</taxon>
        <taxon>Mammalia</taxon>
        <taxon>Eutheria</taxon>
        <taxon>Laurasiatheria</taxon>
        <taxon>Chiroptera</taxon>
        <taxon>Yangochiroptera</taxon>
        <taxon>Vespertilionidae</taxon>
        <taxon>Myotis</taxon>
    </lineage>
</organism>
<dbReference type="STRING" id="59463.ENSMLUP00000003621"/>
<comment type="similarity">
    <text evidence="2">Belongs to the peptidase C1 family.</text>
</comment>
<keyword evidence="13" id="KW-1185">Reference proteome</keyword>
<evidence type="ECO:0000313" key="12">
    <source>
        <dbReference type="Ensembl" id="ENSMLUP00000003621.2"/>
    </source>
</evidence>
<evidence type="ECO:0000256" key="1">
    <source>
        <dbReference type="ARBA" id="ARBA00004371"/>
    </source>
</evidence>
<accession>G1P1D6</accession>
<dbReference type="EMBL" id="AAPE02042879">
    <property type="status" value="NOT_ANNOTATED_CDS"/>
    <property type="molecule type" value="Genomic_DNA"/>
</dbReference>
<feature type="chain" id="PRO_5018779712" evidence="9">
    <location>
        <begin position="26"/>
        <end position="344"/>
    </location>
</feature>
<comment type="subcellular location">
    <subcellularLocation>
        <location evidence="1">Lysosome</location>
    </subcellularLocation>
</comment>
<keyword evidence="9" id="KW-0732">Signal</keyword>
<keyword evidence="7" id="KW-1015">Disulfide bond</keyword>
<dbReference type="GO" id="GO:0006508">
    <property type="term" value="P:proteolysis"/>
    <property type="evidence" value="ECO:0007669"/>
    <property type="project" value="UniProtKB-KW"/>
</dbReference>
<dbReference type="CDD" id="cd02248">
    <property type="entry name" value="Peptidase_C1A"/>
    <property type="match status" value="1"/>
</dbReference>
<evidence type="ECO:0000256" key="5">
    <source>
        <dbReference type="ARBA" id="ARBA00022807"/>
    </source>
</evidence>
<dbReference type="PRINTS" id="PR00705">
    <property type="entry name" value="PAPAIN"/>
</dbReference>
<reference evidence="12" key="2">
    <citation type="submission" date="2025-08" db="UniProtKB">
        <authorList>
            <consortium name="Ensembl"/>
        </authorList>
    </citation>
    <scope>IDENTIFICATION</scope>
</reference>
<evidence type="ECO:0000313" key="13">
    <source>
        <dbReference type="Proteomes" id="UP000001074"/>
    </source>
</evidence>
<gene>
    <name evidence="12" type="primary">LOC102426649</name>
</gene>
<dbReference type="HOGENOM" id="CLU_012184_1_2_1"/>
<sequence length="344" mass="38436">LPFLGFRNMNPSLLLTALCLGIASAAPTLDHSVDAQWNQWKAAHGKLYNESEEGWRRAVWEKNMKVIELHNWEYSQGRRNFTMAMNAFGDMTSEEFRQVMNGFQNQKHKKGEMFQEPALAEIPPSVDWRKEGCVTPVKDQGVCGSCWAFSATGALEGQMFRKTGKLVSLSEQNLVDCSRAQGNKGCRGGLMDNAFQYVKDNKGLDTEESYPYSGTDDTCKYKPEFSAANDTGFVDIHKNERSLMKAVASVGPISVALDASLESFQFYEKGIYYDPDCSSEDLNHGVLVVGYGFEGVEMDNNKYWIVKNSWGTKWGMDGYIKMAKDLDNHCGIASLASMASYPIV</sequence>
<dbReference type="PANTHER" id="PTHR12411">
    <property type="entry name" value="CYSTEINE PROTEASE FAMILY C1-RELATED"/>
    <property type="match status" value="1"/>
</dbReference>
<dbReference type="InterPro" id="IPR038765">
    <property type="entry name" value="Papain-like_cys_pep_sf"/>
</dbReference>
<dbReference type="InParanoid" id="G1P1D6"/>
<evidence type="ECO:0000256" key="6">
    <source>
        <dbReference type="ARBA" id="ARBA00023145"/>
    </source>
</evidence>